<reference evidence="1 2" key="1">
    <citation type="journal article" date="2021" name="Hortic Res">
        <title>High-quality reference genome and annotation aids understanding of berry development for evergreen blueberry (Vaccinium darrowii).</title>
        <authorList>
            <person name="Yu J."/>
            <person name="Hulse-Kemp A.M."/>
            <person name="Babiker E."/>
            <person name="Staton M."/>
        </authorList>
    </citation>
    <scope>NUCLEOTIDE SEQUENCE [LARGE SCALE GENOMIC DNA]</scope>
    <source>
        <strain evidence="2">cv. NJ 8807/NJ 8810</strain>
        <tissue evidence="1">Young leaf</tissue>
    </source>
</reference>
<gene>
    <name evidence="1" type="ORF">Vadar_001070</name>
</gene>
<proteinExistence type="predicted"/>
<dbReference type="EMBL" id="CM037151">
    <property type="protein sequence ID" value="KAH7842064.1"/>
    <property type="molecule type" value="Genomic_DNA"/>
</dbReference>
<comment type="caution">
    <text evidence="1">The sequence shown here is derived from an EMBL/GenBank/DDBJ whole genome shotgun (WGS) entry which is preliminary data.</text>
</comment>
<name>A0ACB7XMM3_9ERIC</name>
<evidence type="ECO:0000313" key="1">
    <source>
        <dbReference type="EMBL" id="KAH7842064.1"/>
    </source>
</evidence>
<dbReference type="Proteomes" id="UP000828048">
    <property type="component" value="Chromosome 1"/>
</dbReference>
<evidence type="ECO:0000313" key="2">
    <source>
        <dbReference type="Proteomes" id="UP000828048"/>
    </source>
</evidence>
<keyword evidence="2" id="KW-1185">Reference proteome</keyword>
<organism evidence="1 2">
    <name type="scientific">Vaccinium darrowii</name>
    <dbReference type="NCBI Taxonomy" id="229202"/>
    <lineage>
        <taxon>Eukaryota</taxon>
        <taxon>Viridiplantae</taxon>
        <taxon>Streptophyta</taxon>
        <taxon>Embryophyta</taxon>
        <taxon>Tracheophyta</taxon>
        <taxon>Spermatophyta</taxon>
        <taxon>Magnoliopsida</taxon>
        <taxon>eudicotyledons</taxon>
        <taxon>Gunneridae</taxon>
        <taxon>Pentapetalae</taxon>
        <taxon>asterids</taxon>
        <taxon>Ericales</taxon>
        <taxon>Ericaceae</taxon>
        <taxon>Vaccinioideae</taxon>
        <taxon>Vaccinieae</taxon>
        <taxon>Vaccinium</taxon>
    </lineage>
</organism>
<accession>A0ACB7XMM3</accession>
<sequence>MAPKKIQTASISKKANKNVTVATNSSSTSAGPLTRSKAKATTIPASKGVAPTVLQGKYQPVAMLPTKKKDEEGSQKLPSNAENSVSGSLSPRPSRSVSDADSSTGSHSGSSPSSPKRSESPSRSESSYSVAMQAMTTGAATVEEQLATMARAIEKLTKTVEEKDLQIASLMNKLEAQNVGDTSQDASHPPGFTPQGVIIGDQNGKLIMSDQGIKLKQQVDTNRVSLSNPGGGAKFNHATFAALGIGESAQPTSIASLSVQQLHDMITNTIRAQYGGPSHSSYMYSKPYTKRIDYFRITRRTVSMSELTNTKQWKDEPVVDYINRWRAISLDCKDRLSELSVVEMCMNGMHWGLLYILQGIKPKTFEELATRAHDMEISIANHGGKNPPILEKPSDKRDVKKGDKFSKGTTKDFMMVTTAPVKITAKDKKREVKKEFRPVEKDKRLTLKELQAKKYPFPDSDVPGMLEDLLEKKVIQLPECKHPEEIGRVNDPKYCQYHRIVSHPTEKCFVLKELLVDLASQNKIILDLDEAAESNHTTIVVGSQGSPNSDQKAKEAKLTPSAGAVAKTIQFGSLEPVIIQVQSQDVSAFSYVDKSPSTEADDGWILVARKKSRRNKAKVKTAHPRRGHGKKNHHQYAKRKGGRKMKSKKDVLEVRELVEQNPLAAITLRDFFPTGYFKDDEVEAVYMVSTSEEIAEDEEQNYAEKEATNKEVSLLTTLKEAPPRFSLREASQLPQSARLALVQVLANPVEYEAVINEVGGTKEDSTTCASCCAALTFTDEDLQLDEKPFTEADSHFADAKFYMESDILPQVIPTEIPSMGQGKLKKDEQITAPNLQKDASTSEKRPKLVPSLKESSSSGVQVAEKCFRYIPKSRRKEGQSPFEEVFTTVKDKVKCPQALTKEDIQVLKGDLTMPLPAMGQPSSSKPPLKGFVKSTQGSLQHGFLPEKRTDGFDPKAYKLLANSGYDFNNPAPLGELSPEITGEKIHGLSKAQKELRRQGHKVSPSKTGLGFTPPQPVYISAKGKSKKANVQHITIEEMEEDDNQQSSPRVSVFDRIEAPVTRTSVFDRLGVTKETRKESTLQTKKSIFSRLGNRSTSSKGENIKGKGKSIEIDSSKGDEETRSSIPSRMKRITSLDVDTEGPLKVKRRTIVLTGQPKGQTKVAKEEKMEYTTSYHVEVEEHSSSDSEDDDFPEAPPQLEDGGQPTIDDLKELNLGTPDEPRPIFEGKSINVPVCERWVLPQLLDCRHEEANPITVMPIEDEDWRAPLINYL</sequence>
<protein>
    <submittedName>
        <fullName evidence="1">Uncharacterized protein</fullName>
    </submittedName>
</protein>